<dbReference type="EMBL" id="CP001089">
    <property type="protein sequence ID" value="ACD93771.1"/>
    <property type="molecule type" value="Genomic_DNA"/>
</dbReference>
<reference evidence="4 5" key="1">
    <citation type="submission" date="2008-05" db="EMBL/GenBank/DDBJ databases">
        <title>Complete sequence of chromosome of Geobacter lovleyi SZ.</title>
        <authorList>
            <consortium name="US DOE Joint Genome Institute"/>
            <person name="Lucas S."/>
            <person name="Copeland A."/>
            <person name="Lapidus A."/>
            <person name="Glavina del Rio T."/>
            <person name="Dalin E."/>
            <person name="Tice H."/>
            <person name="Bruce D."/>
            <person name="Goodwin L."/>
            <person name="Pitluck S."/>
            <person name="Chertkov O."/>
            <person name="Meincke L."/>
            <person name="Brettin T."/>
            <person name="Detter J.C."/>
            <person name="Han C."/>
            <person name="Tapia R."/>
            <person name="Kuske C.R."/>
            <person name="Schmutz J."/>
            <person name="Larimer F."/>
            <person name="Land M."/>
            <person name="Hauser L."/>
            <person name="Kyrpides N."/>
            <person name="Mikhailova N."/>
            <person name="Sung Y."/>
            <person name="Fletcher K.E."/>
            <person name="Ritalahti K.M."/>
            <person name="Loeffler F.E."/>
            <person name="Richardson P."/>
        </authorList>
    </citation>
    <scope>NUCLEOTIDE SEQUENCE [LARGE SCALE GENOMIC DNA]</scope>
    <source>
        <strain evidence="5">ATCC BAA-1151 / DSM 17278 / SZ</strain>
    </source>
</reference>
<dbReference type="HOGENOM" id="CLU_040984_1_0_7"/>
<keyword evidence="5" id="KW-1185">Reference proteome</keyword>
<keyword evidence="2" id="KW-0315">Glutamine amidotransferase</keyword>
<dbReference type="PANTHER" id="PTHR21343">
    <property type="entry name" value="DETHIOBIOTIN SYNTHETASE"/>
    <property type="match status" value="1"/>
</dbReference>
<dbReference type="InterPro" id="IPR027417">
    <property type="entry name" value="P-loop_NTPase"/>
</dbReference>
<dbReference type="SUPFAM" id="SSF75138">
    <property type="entry name" value="HprK N-terminal domain-like"/>
    <property type="match status" value="1"/>
</dbReference>
<evidence type="ECO:0000256" key="2">
    <source>
        <dbReference type="ARBA" id="ARBA00022962"/>
    </source>
</evidence>
<evidence type="ECO:0000313" key="5">
    <source>
        <dbReference type="Proteomes" id="UP000002420"/>
    </source>
</evidence>
<dbReference type="STRING" id="398767.Glov_0033"/>
<evidence type="ECO:0000259" key="3">
    <source>
        <dbReference type="Pfam" id="PF07085"/>
    </source>
</evidence>
<evidence type="ECO:0000313" key="4">
    <source>
        <dbReference type="EMBL" id="ACD93771.1"/>
    </source>
</evidence>
<dbReference type="eggNOG" id="COG0857">
    <property type="taxonomic scope" value="Bacteria"/>
</dbReference>
<comment type="subunit">
    <text evidence="1">Homohexamer.</text>
</comment>
<proteinExistence type="predicted"/>
<evidence type="ECO:0000256" key="1">
    <source>
        <dbReference type="ARBA" id="ARBA00011643"/>
    </source>
</evidence>
<dbReference type="PANTHER" id="PTHR21343:SF8">
    <property type="entry name" value="DRTGG DOMAIN-CONTAINING PROTEIN"/>
    <property type="match status" value="1"/>
</dbReference>
<dbReference type="Pfam" id="PF13500">
    <property type="entry name" value="AAA_26"/>
    <property type="match status" value="1"/>
</dbReference>
<protein>
    <submittedName>
        <fullName evidence="4">Cobyrinic acid a,c-diamide synthase family protein</fullName>
    </submittedName>
</protein>
<gene>
    <name evidence="4" type="ordered locus">Glov_0033</name>
</gene>
<feature type="domain" description="DRTGG" evidence="3">
    <location>
        <begin position="229"/>
        <end position="328"/>
    </location>
</feature>
<dbReference type="Proteomes" id="UP000002420">
    <property type="component" value="Chromosome"/>
</dbReference>
<dbReference type="Pfam" id="PF07085">
    <property type="entry name" value="DRTGG"/>
    <property type="match status" value="1"/>
</dbReference>
<dbReference type="Gene3D" id="3.40.1390.20">
    <property type="entry name" value="HprK N-terminal domain-like"/>
    <property type="match status" value="1"/>
</dbReference>
<dbReference type="AlphaFoldDB" id="B3E9A5"/>
<name>B3E9A5_TRIL1</name>
<sequence length="365" mass="39875">MCRKIFIGATGQHCGKTTISLSLMHLALQKYRRVGFMKPIGPKCIQYRGLTMDKDAAMFSSVFGMDDVAHLMSPMTLTPGSTRQFLDGKIDPLAPRQAILKACAELEQQFDFLIIEGAGHGGVGSVVGVNNAQVAAMLGAPVLMVTGGGIGNVIDAVELNLALYAREQANVRVIMANKLVPEKRERSLAYLTKAFQHQQLLVTSAFDYSPILADPTLQHVGELLELPLHGDPADRSRICHTIQLGAASSQRVIDSLEESTLLIVTSSRDELIVTASSLHHIPEFRQRLAGLIIAGHAPMSGITQRILEDSNIPYIRIEDTTSQVYYRLREHVSKIGPDDTEKIELINSIAEKYISFDAIDAMLGS</sequence>
<dbReference type="RefSeq" id="WP_012468130.1">
    <property type="nucleotide sequence ID" value="NC_010814.1"/>
</dbReference>
<dbReference type="KEGG" id="glo:Glov_0033"/>
<organism evidence="4 5">
    <name type="scientific">Trichlorobacter lovleyi (strain ATCC BAA-1151 / DSM 17278 / SZ)</name>
    <name type="common">Geobacter lovleyi</name>
    <dbReference type="NCBI Taxonomy" id="398767"/>
    <lineage>
        <taxon>Bacteria</taxon>
        <taxon>Pseudomonadati</taxon>
        <taxon>Thermodesulfobacteriota</taxon>
        <taxon>Desulfuromonadia</taxon>
        <taxon>Geobacterales</taxon>
        <taxon>Geobacteraceae</taxon>
        <taxon>Trichlorobacter</taxon>
    </lineage>
</organism>
<accession>B3E9A5</accession>
<dbReference type="InterPro" id="IPR028979">
    <property type="entry name" value="Ser_kin/Pase_Hpr-like_N_sf"/>
</dbReference>
<dbReference type="InterPro" id="IPR010766">
    <property type="entry name" value="DRTGG"/>
</dbReference>
<dbReference type="CDD" id="cd03109">
    <property type="entry name" value="DTBS"/>
    <property type="match status" value="1"/>
</dbReference>
<dbReference type="Gene3D" id="3.40.50.300">
    <property type="entry name" value="P-loop containing nucleotide triphosphate hydrolases"/>
    <property type="match status" value="1"/>
</dbReference>
<dbReference type="SUPFAM" id="SSF52540">
    <property type="entry name" value="P-loop containing nucleoside triphosphate hydrolases"/>
    <property type="match status" value="1"/>
</dbReference>
<dbReference type="OrthoDB" id="9773206at2"/>